<dbReference type="AlphaFoldDB" id="A0AAV4WUS6"/>
<dbReference type="GO" id="GO:0006351">
    <property type="term" value="P:DNA-templated transcription"/>
    <property type="evidence" value="ECO:0007669"/>
    <property type="project" value="InterPro"/>
</dbReference>
<dbReference type="GO" id="GO:0000428">
    <property type="term" value="C:DNA-directed RNA polymerase complex"/>
    <property type="evidence" value="ECO:0007669"/>
    <property type="project" value="UniProtKB-KW"/>
</dbReference>
<keyword evidence="4" id="KW-0804">Transcription</keyword>
<keyword evidence="6" id="KW-0732">Signal</keyword>
<sequence>MLDQIMKMMHTRLLHLCLKLVFLIKKTHKFKLWDADYFQLKPVLKCNIGVKKKRKNPGGKSFTDFDIFQTEDLALTFGNKNRKRLLNSRLKYGSASNDSIESSISSLISGNLKNLDTEETKQESEIIPFQNKTAKQVNEVYNISDIIPEEEYLCLDAEANIFIGVTRENLQLWRSEAKFCNFIIHALELKRQSISIHVAKLLYYLHYLTILLKCTYKDVRRKDPFPDIPNPYKASLMKRFLIDKSMPQRMKDKVLAHAMVLALTIDNYCIDGKLLASSTGVPISRIVLMAYSLGCYVHNKKSENTKSIELKLPLNKYEPRDDKCSVDLRNNYSISQYIL</sequence>
<evidence type="ECO:0000256" key="6">
    <source>
        <dbReference type="SAM" id="SignalP"/>
    </source>
</evidence>
<protein>
    <submittedName>
        <fullName evidence="7">Uncharacterized protein</fullName>
    </submittedName>
</protein>
<dbReference type="Pfam" id="PF06870">
    <property type="entry name" value="RNA_pol_I_A49"/>
    <property type="match status" value="1"/>
</dbReference>
<dbReference type="GO" id="GO:0003677">
    <property type="term" value="F:DNA binding"/>
    <property type="evidence" value="ECO:0007669"/>
    <property type="project" value="InterPro"/>
</dbReference>
<comment type="similarity">
    <text evidence="2">Belongs to the eukaryotic RPA49/POLR1E RNA polymerase subunit family.</text>
</comment>
<dbReference type="PANTHER" id="PTHR14440">
    <property type="entry name" value="DNA-DIRECTED RNA POLYMERASE I SUBUNIT RPA49"/>
    <property type="match status" value="1"/>
</dbReference>
<evidence type="ECO:0000313" key="8">
    <source>
        <dbReference type="Proteomes" id="UP001054945"/>
    </source>
</evidence>
<keyword evidence="3" id="KW-0240">DNA-directed RNA polymerase</keyword>
<dbReference type="InterPro" id="IPR009668">
    <property type="entry name" value="RNA_pol-assoc_fac_A49-like"/>
</dbReference>
<keyword evidence="5" id="KW-0539">Nucleus</keyword>
<accession>A0AAV4WUS6</accession>
<organism evidence="7 8">
    <name type="scientific">Caerostris extrusa</name>
    <name type="common">Bark spider</name>
    <name type="synonym">Caerostris bankana</name>
    <dbReference type="NCBI Taxonomy" id="172846"/>
    <lineage>
        <taxon>Eukaryota</taxon>
        <taxon>Metazoa</taxon>
        <taxon>Ecdysozoa</taxon>
        <taxon>Arthropoda</taxon>
        <taxon>Chelicerata</taxon>
        <taxon>Arachnida</taxon>
        <taxon>Araneae</taxon>
        <taxon>Araneomorphae</taxon>
        <taxon>Entelegynae</taxon>
        <taxon>Araneoidea</taxon>
        <taxon>Araneidae</taxon>
        <taxon>Caerostris</taxon>
    </lineage>
</organism>
<comment type="subcellular location">
    <subcellularLocation>
        <location evidence="1">Nucleus</location>
        <location evidence="1">Nucleolus</location>
    </subcellularLocation>
</comment>
<gene>
    <name evidence="7" type="ORF">CEXT_224881</name>
</gene>
<keyword evidence="8" id="KW-1185">Reference proteome</keyword>
<evidence type="ECO:0000256" key="5">
    <source>
        <dbReference type="ARBA" id="ARBA00023242"/>
    </source>
</evidence>
<reference evidence="7 8" key="1">
    <citation type="submission" date="2021-06" db="EMBL/GenBank/DDBJ databases">
        <title>Caerostris extrusa draft genome.</title>
        <authorList>
            <person name="Kono N."/>
            <person name="Arakawa K."/>
        </authorList>
    </citation>
    <scope>NUCLEOTIDE SEQUENCE [LARGE SCALE GENOMIC DNA]</scope>
</reference>
<dbReference type="Proteomes" id="UP001054945">
    <property type="component" value="Unassembled WGS sequence"/>
</dbReference>
<evidence type="ECO:0000256" key="2">
    <source>
        <dbReference type="ARBA" id="ARBA00009430"/>
    </source>
</evidence>
<feature type="chain" id="PRO_5043405588" evidence="6">
    <location>
        <begin position="30"/>
        <end position="339"/>
    </location>
</feature>
<name>A0AAV4WUS6_CAEEX</name>
<evidence type="ECO:0000256" key="4">
    <source>
        <dbReference type="ARBA" id="ARBA00023163"/>
    </source>
</evidence>
<feature type="signal peptide" evidence="6">
    <location>
        <begin position="1"/>
        <end position="29"/>
    </location>
</feature>
<evidence type="ECO:0000256" key="3">
    <source>
        <dbReference type="ARBA" id="ARBA00022478"/>
    </source>
</evidence>
<evidence type="ECO:0000256" key="1">
    <source>
        <dbReference type="ARBA" id="ARBA00004604"/>
    </source>
</evidence>
<proteinExistence type="inferred from homology"/>
<evidence type="ECO:0000313" key="7">
    <source>
        <dbReference type="EMBL" id="GIY86019.1"/>
    </source>
</evidence>
<dbReference type="EMBL" id="BPLR01016728">
    <property type="protein sequence ID" value="GIY86019.1"/>
    <property type="molecule type" value="Genomic_DNA"/>
</dbReference>
<dbReference type="GO" id="GO:0005730">
    <property type="term" value="C:nucleolus"/>
    <property type="evidence" value="ECO:0007669"/>
    <property type="project" value="UniProtKB-SubCell"/>
</dbReference>
<comment type="caution">
    <text evidence="7">The sequence shown here is derived from an EMBL/GenBank/DDBJ whole genome shotgun (WGS) entry which is preliminary data.</text>
</comment>